<dbReference type="PANTHER" id="PTHR43229:SF2">
    <property type="entry name" value="NODULATION PROTEIN J"/>
    <property type="match status" value="1"/>
</dbReference>
<reference evidence="7 8" key="1">
    <citation type="submission" date="2020-03" db="EMBL/GenBank/DDBJ databases">
        <title>Soil Listeria distribution.</title>
        <authorList>
            <person name="Liao J."/>
            <person name="Wiedmann M."/>
        </authorList>
    </citation>
    <scope>NUCLEOTIDE SEQUENCE [LARGE SCALE GENOMIC DNA]</scope>
    <source>
        <strain evidence="7 8">FSL L7-1507</strain>
    </source>
</reference>
<feature type="transmembrane region" description="Helical" evidence="5">
    <location>
        <begin position="101"/>
        <end position="127"/>
    </location>
</feature>
<feature type="transmembrane region" description="Helical" evidence="5">
    <location>
        <begin position="139"/>
        <end position="163"/>
    </location>
</feature>
<evidence type="ECO:0000259" key="6">
    <source>
        <dbReference type="PROSITE" id="PS51012"/>
    </source>
</evidence>
<dbReference type="PANTHER" id="PTHR43229">
    <property type="entry name" value="NODULATION PROTEIN J"/>
    <property type="match status" value="1"/>
</dbReference>
<dbReference type="InterPro" id="IPR013525">
    <property type="entry name" value="ABC2_TM"/>
</dbReference>
<protein>
    <recommendedName>
        <fullName evidence="5">Transport permease protein</fullName>
    </recommendedName>
</protein>
<comment type="subcellular location">
    <subcellularLocation>
        <location evidence="5">Cell membrane</location>
        <topology evidence="5">Multi-pass membrane protein</topology>
    </subcellularLocation>
    <subcellularLocation>
        <location evidence="1">Membrane</location>
        <topology evidence="1">Multi-pass membrane protein</topology>
    </subcellularLocation>
</comment>
<dbReference type="InterPro" id="IPR051784">
    <property type="entry name" value="Nod_factor_ABC_transporter"/>
</dbReference>
<evidence type="ECO:0000256" key="3">
    <source>
        <dbReference type="ARBA" id="ARBA00022989"/>
    </source>
</evidence>
<accession>A0A841ZPY4</accession>
<evidence type="ECO:0000313" key="7">
    <source>
        <dbReference type="EMBL" id="MBC1521512.1"/>
    </source>
</evidence>
<evidence type="ECO:0000313" key="8">
    <source>
        <dbReference type="Proteomes" id="UP000559885"/>
    </source>
</evidence>
<dbReference type="InterPro" id="IPR047817">
    <property type="entry name" value="ABC2_TM_bact-type"/>
</dbReference>
<evidence type="ECO:0000256" key="5">
    <source>
        <dbReference type="RuleBase" id="RU361157"/>
    </source>
</evidence>
<dbReference type="GO" id="GO:0140359">
    <property type="term" value="F:ABC-type transporter activity"/>
    <property type="evidence" value="ECO:0007669"/>
    <property type="project" value="InterPro"/>
</dbReference>
<feature type="domain" description="ABC transmembrane type-2" evidence="6">
    <location>
        <begin position="25"/>
        <end position="251"/>
    </location>
</feature>
<keyword evidence="2 5" id="KW-0812">Transmembrane</keyword>
<gene>
    <name evidence="7" type="ORF">HB912_07620</name>
</gene>
<keyword evidence="4 5" id="KW-0472">Membrane</keyword>
<dbReference type="EMBL" id="JAARRM010000002">
    <property type="protein sequence ID" value="MBC1521512.1"/>
    <property type="molecule type" value="Genomic_DNA"/>
</dbReference>
<dbReference type="InterPro" id="IPR000412">
    <property type="entry name" value="ABC_2_transport"/>
</dbReference>
<dbReference type="AlphaFoldDB" id="A0A841ZPY4"/>
<keyword evidence="5" id="KW-1003">Cell membrane</keyword>
<evidence type="ECO:0000256" key="2">
    <source>
        <dbReference type="ARBA" id="ARBA00022692"/>
    </source>
</evidence>
<keyword evidence="3 5" id="KW-1133">Transmembrane helix</keyword>
<evidence type="ECO:0000256" key="1">
    <source>
        <dbReference type="ARBA" id="ARBA00004141"/>
    </source>
</evidence>
<name>A0A841ZPY4_9LIST</name>
<dbReference type="PROSITE" id="PS51012">
    <property type="entry name" value="ABC_TM2"/>
    <property type="match status" value="1"/>
</dbReference>
<organism evidence="7 8">
    <name type="scientific">Listeria aquatica</name>
    <dbReference type="NCBI Taxonomy" id="1494960"/>
    <lineage>
        <taxon>Bacteria</taxon>
        <taxon>Bacillati</taxon>
        <taxon>Bacillota</taxon>
        <taxon>Bacilli</taxon>
        <taxon>Bacillales</taxon>
        <taxon>Listeriaceae</taxon>
        <taxon>Listeria</taxon>
    </lineage>
</organism>
<feature type="transmembrane region" description="Helical" evidence="5">
    <location>
        <begin position="170"/>
        <end position="188"/>
    </location>
</feature>
<keyword evidence="5" id="KW-0813">Transport</keyword>
<comment type="similarity">
    <text evidence="5">Belongs to the ABC-2 integral membrane protein family.</text>
</comment>
<comment type="caution">
    <text evidence="7">The sequence shown here is derived from an EMBL/GenBank/DDBJ whole genome shotgun (WGS) entry which is preliminary data.</text>
</comment>
<feature type="transmembrane region" description="Helical" evidence="5">
    <location>
        <begin position="224"/>
        <end position="243"/>
    </location>
</feature>
<dbReference type="PIRSF" id="PIRSF006648">
    <property type="entry name" value="DrrB"/>
    <property type="match status" value="1"/>
</dbReference>
<dbReference type="Proteomes" id="UP000559885">
    <property type="component" value="Unassembled WGS sequence"/>
</dbReference>
<feature type="transmembrane region" description="Helical" evidence="5">
    <location>
        <begin position="21"/>
        <end position="44"/>
    </location>
</feature>
<dbReference type="Pfam" id="PF01061">
    <property type="entry name" value="ABC2_membrane"/>
    <property type="match status" value="1"/>
</dbReference>
<feature type="transmembrane region" description="Helical" evidence="5">
    <location>
        <begin position="56"/>
        <end position="80"/>
    </location>
</feature>
<dbReference type="GO" id="GO:0043190">
    <property type="term" value="C:ATP-binding cassette (ABC) transporter complex"/>
    <property type="evidence" value="ECO:0007669"/>
    <property type="project" value="InterPro"/>
</dbReference>
<sequence length="253" mass="27834">MRHYFFSDTWTMSGRVIKHSLRSIDTIITTILMPIMMMLAFVYIFGSAMTMPKADYVNFIVPGVLLMTIGMGISYTAVRVNTDITKGIFERFHSMPIAKSSILSGHVIATLLLNLFSVAAVMLISLLMGFRPDANLAEWLLALLLVILAVFAFTWIAVLAGLVSKSYEGASVFSYILLGLMFVSSAFVPTSGMGKVLQVFADHQPMTQIANAIRSLFAGNPDSGAILASFIWLMGIAVLFYLLSIKAYKNKMK</sequence>
<proteinExistence type="inferred from homology"/>
<evidence type="ECO:0000256" key="4">
    <source>
        <dbReference type="ARBA" id="ARBA00023136"/>
    </source>
</evidence>